<reference evidence="5" key="1">
    <citation type="submission" date="2017-05" db="EMBL/GenBank/DDBJ databases">
        <title>Complete and WGS of Bordetella genogroups.</title>
        <authorList>
            <person name="Spilker T."/>
            <person name="Lipuma J."/>
        </authorList>
    </citation>
    <scope>NUCLEOTIDE SEQUENCE [LARGE SCALE GENOMIC DNA]</scope>
    <source>
        <strain evidence="5">AU8256</strain>
    </source>
</reference>
<dbReference type="InterPro" id="IPR050810">
    <property type="entry name" value="Bact_Secretion_Sys_Channel"/>
</dbReference>
<keyword evidence="3" id="KW-0472">Membrane</keyword>
<dbReference type="GO" id="GO:0016020">
    <property type="term" value="C:membrane"/>
    <property type="evidence" value="ECO:0007669"/>
    <property type="project" value="UniProtKB-SubCell"/>
</dbReference>
<dbReference type="Proteomes" id="UP000215633">
    <property type="component" value="Unassembled WGS sequence"/>
</dbReference>
<keyword evidence="5" id="KW-1185">Reference proteome</keyword>
<comment type="subcellular location">
    <subcellularLocation>
        <location evidence="1">Membrane</location>
    </subcellularLocation>
</comment>
<proteinExistence type="predicted"/>
<evidence type="ECO:0000256" key="3">
    <source>
        <dbReference type="ARBA" id="ARBA00023136"/>
    </source>
</evidence>
<dbReference type="AlphaFoldDB" id="A0A261W0M0"/>
<name>A0A261W0M0_9BORD</name>
<dbReference type="EMBL" id="NEVT01000003">
    <property type="protein sequence ID" value="OZI79799.1"/>
    <property type="molecule type" value="Genomic_DNA"/>
</dbReference>
<dbReference type="RefSeq" id="WP_094806299.1">
    <property type="nucleotide sequence ID" value="NZ_NEVT01000003.1"/>
</dbReference>
<evidence type="ECO:0000313" key="4">
    <source>
        <dbReference type="EMBL" id="OZI79799.1"/>
    </source>
</evidence>
<protein>
    <submittedName>
        <fullName evidence="4">Uncharacterized protein</fullName>
    </submittedName>
</protein>
<gene>
    <name evidence="4" type="ORF">CAL24_07730</name>
</gene>
<evidence type="ECO:0000256" key="1">
    <source>
        <dbReference type="ARBA" id="ARBA00004370"/>
    </source>
</evidence>
<evidence type="ECO:0000256" key="2">
    <source>
        <dbReference type="ARBA" id="ARBA00022729"/>
    </source>
</evidence>
<sequence>MTARMVAAGAVLLYLGGCTAQHSLHSLREAIAGVRDQVAADQRRFAVAVSDRAARIAAQDVAKPWLAGRAQPLARDVVLPPALRGDIDTTLLFAGRLDLSSLAERLARATGIAVRVAPDALLPQALFLPRLAQAAPSDLAAPSRVPVMAGPRPLPDALDALAASFGVYWRYHRHAIEFYRMQTRVFDVRALTLSSRADARLGRSATNEEGGFDNTSNTALSSGEHHALRAVRDRIMPFLTQAGSVADIDSGGTSLVVTDTPEVLDQVARFIERENQALTRRVRLLFEEITVSTKAADEGGIDWAAVYDSARLAVTAAIPAIAGNSAGSLGVTVGQGPLQGSRAIVSALSQTGAVLRHSSVPVLTLNRRPVTHAVRTTFSYIDQVQSTAVPGVDASLGSAALPSVSISQKQETVGTFLTLVPDAQPDGRILLSIAYDNTVAQPIKSITFGEDGNQVQVQQITIDGNGTVQQVALSPGQPVILSGFDRRQDEYDRRRLSADAPLLAGGQDRASTDRMTTIVLVTAQVEEGI</sequence>
<accession>A0A261W0M0</accession>
<dbReference type="PANTHER" id="PTHR30332:SF24">
    <property type="entry name" value="SECRETIN GSPD-RELATED"/>
    <property type="match status" value="1"/>
</dbReference>
<evidence type="ECO:0000313" key="5">
    <source>
        <dbReference type="Proteomes" id="UP000215633"/>
    </source>
</evidence>
<dbReference type="PANTHER" id="PTHR30332">
    <property type="entry name" value="PROBABLE GENERAL SECRETION PATHWAY PROTEIN D"/>
    <property type="match status" value="1"/>
</dbReference>
<keyword evidence="2" id="KW-0732">Signal</keyword>
<organism evidence="4 5">
    <name type="scientific">Bordetella genomosp. 2</name>
    <dbReference type="NCBI Taxonomy" id="1983456"/>
    <lineage>
        <taxon>Bacteria</taxon>
        <taxon>Pseudomonadati</taxon>
        <taxon>Pseudomonadota</taxon>
        <taxon>Betaproteobacteria</taxon>
        <taxon>Burkholderiales</taxon>
        <taxon>Alcaligenaceae</taxon>
        <taxon>Bordetella</taxon>
    </lineage>
</organism>
<comment type="caution">
    <text evidence="4">The sequence shown here is derived from an EMBL/GenBank/DDBJ whole genome shotgun (WGS) entry which is preliminary data.</text>
</comment>